<organism evidence="1 2">
    <name type="scientific">Vibrio marisflavi CECT 7928</name>
    <dbReference type="NCBI Taxonomy" id="634439"/>
    <lineage>
        <taxon>Bacteria</taxon>
        <taxon>Pseudomonadati</taxon>
        <taxon>Pseudomonadota</taxon>
        <taxon>Gammaproteobacteria</taxon>
        <taxon>Vibrionales</taxon>
        <taxon>Vibrionaceae</taxon>
        <taxon>Vibrio</taxon>
    </lineage>
</organism>
<evidence type="ECO:0000313" key="2">
    <source>
        <dbReference type="Proteomes" id="UP000838748"/>
    </source>
</evidence>
<comment type="caution">
    <text evidence="1">The sequence shown here is derived from an EMBL/GenBank/DDBJ whole genome shotgun (WGS) entry which is preliminary data.</text>
</comment>
<dbReference type="EMBL" id="CAKLDM010000001">
    <property type="protein sequence ID" value="CAH0536804.1"/>
    <property type="molecule type" value="Genomic_DNA"/>
</dbReference>
<reference evidence="1" key="1">
    <citation type="submission" date="2021-11" db="EMBL/GenBank/DDBJ databases">
        <authorList>
            <person name="Rodrigo-Torres L."/>
            <person name="Arahal R. D."/>
            <person name="Lucena T."/>
        </authorList>
    </citation>
    <scope>NUCLEOTIDE SEQUENCE</scope>
    <source>
        <strain evidence="1">CECT 7928</strain>
    </source>
</reference>
<gene>
    <name evidence="1" type="ORF">VMF7928_00694</name>
</gene>
<dbReference type="Proteomes" id="UP000838748">
    <property type="component" value="Unassembled WGS sequence"/>
</dbReference>
<proteinExistence type="predicted"/>
<dbReference type="RefSeq" id="WP_237360087.1">
    <property type="nucleotide sequence ID" value="NZ_CAKLDM010000001.1"/>
</dbReference>
<name>A0ABM9A067_9VIBR</name>
<sequence length="70" mass="8411">MDNSNVNHDALKDKLEQLVSEFEQFKDCSRCTEAMLDEFRLDMYRVEHDITSYFLTEQRHLRVLESTDHS</sequence>
<protein>
    <submittedName>
        <fullName evidence="1">Uncharacterized protein</fullName>
    </submittedName>
</protein>
<keyword evidence="2" id="KW-1185">Reference proteome</keyword>
<evidence type="ECO:0000313" key="1">
    <source>
        <dbReference type="EMBL" id="CAH0536804.1"/>
    </source>
</evidence>
<accession>A0ABM9A067</accession>